<dbReference type="Proteomes" id="UP001172673">
    <property type="component" value="Unassembled WGS sequence"/>
</dbReference>
<dbReference type="PANTHER" id="PTHR42877">
    <property type="entry name" value="L-ORNITHINE N(5)-MONOOXYGENASE-RELATED"/>
    <property type="match status" value="1"/>
</dbReference>
<dbReference type="GO" id="GO:0050660">
    <property type="term" value="F:flavin adenine dinucleotide binding"/>
    <property type="evidence" value="ECO:0007669"/>
    <property type="project" value="InterPro"/>
</dbReference>
<comment type="cofactor">
    <cofactor evidence="1">
        <name>FAD</name>
        <dbReference type="ChEBI" id="CHEBI:57692"/>
    </cofactor>
</comment>
<dbReference type="InterPro" id="IPR020946">
    <property type="entry name" value="Flavin_mOase-like"/>
</dbReference>
<keyword evidence="4" id="KW-0274">FAD</keyword>
<gene>
    <name evidence="6" type="ORF">H2200_009226</name>
</gene>
<dbReference type="SUPFAM" id="SSF51905">
    <property type="entry name" value="FAD/NAD(P)-binding domain"/>
    <property type="match status" value="3"/>
</dbReference>
<dbReference type="InterPro" id="IPR051209">
    <property type="entry name" value="FAD-bind_Monooxygenase_sf"/>
</dbReference>
<proteinExistence type="inferred from homology"/>
<dbReference type="InterPro" id="IPR036188">
    <property type="entry name" value="FAD/NAD-bd_sf"/>
</dbReference>
<dbReference type="PANTHER" id="PTHR42877:SF8">
    <property type="entry name" value="MONOOXYGENASE"/>
    <property type="match status" value="1"/>
</dbReference>
<accession>A0AA39CFI3</accession>
<dbReference type="GO" id="GO:0050661">
    <property type="term" value="F:NADP binding"/>
    <property type="evidence" value="ECO:0007669"/>
    <property type="project" value="InterPro"/>
</dbReference>
<dbReference type="AlphaFoldDB" id="A0AA39CFI3"/>
<dbReference type="Pfam" id="PF00743">
    <property type="entry name" value="FMO-like"/>
    <property type="match status" value="1"/>
</dbReference>
<evidence type="ECO:0000256" key="4">
    <source>
        <dbReference type="ARBA" id="ARBA00022827"/>
    </source>
</evidence>
<evidence type="ECO:0000256" key="5">
    <source>
        <dbReference type="ARBA" id="ARBA00023002"/>
    </source>
</evidence>
<keyword evidence="7" id="KW-1185">Reference proteome</keyword>
<keyword evidence="5" id="KW-0560">Oxidoreductase</keyword>
<dbReference type="EMBL" id="JAPDRK010000014">
    <property type="protein sequence ID" value="KAJ9606265.1"/>
    <property type="molecule type" value="Genomic_DNA"/>
</dbReference>
<evidence type="ECO:0000256" key="1">
    <source>
        <dbReference type="ARBA" id="ARBA00001974"/>
    </source>
</evidence>
<protein>
    <recommendedName>
        <fullName evidence="8">Sterigmatocystin biosynthesis monooxygenase stcW</fullName>
    </recommendedName>
</protein>
<comment type="caution">
    <text evidence="6">The sequence shown here is derived from an EMBL/GenBank/DDBJ whole genome shotgun (WGS) entry which is preliminary data.</text>
</comment>
<evidence type="ECO:0000313" key="7">
    <source>
        <dbReference type="Proteomes" id="UP001172673"/>
    </source>
</evidence>
<name>A0AA39CFI3_9EURO</name>
<organism evidence="6 7">
    <name type="scientific">Cladophialophora chaetospira</name>
    <dbReference type="NCBI Taxonomy" id="386627"/>
    <lineage>
        <taxon>Eukaryota</taxon>
        <taxon>Fungi</taxon>
        <taxon>Dikarya</taxon>
        <taxon>Ascomycota</taxon>
        <taxon>Pezizomycotina</taxon>
        <taxon>Eurotiomycetes</taxon>
        <taxon>Chaetothyriomycetidae</taxon>
        <taxon>Chaetothyriales</taxon>
        <taxon>Herpotrichiellaceae</taxon>
        <taxon>Cladophialophora</taxon>
    </lineage>
</organism>
<dbReference type="Gene3D" id="3.50.50.60">
    <property type="entry name" value="FAD/NAD(P)-binding domain"/>
    <property type="match status" value="2"/>
</dbReference>
<evidence type="ECO:0000313" key="6">
    <source>
        <dbReference type="EMBL" id="KAJ9606265.1"/>
    </source>
</evidence>
<sequence length="560" mass="64373">MPHFESPPPVIEVLDEVHSTPDHIKIIHVGAGASGLLAAYKCRKLLQNFELILYEKNPEIGGTWWENRYPAHCYTYSFEPHTEWSAFYAGAAEIQDYFVRFYKKHQLESFVRLEHKVLSATWDDEEGMWDVEIEHDGHVFHDSCNVLINGAGVVNKWKWPAIEGLHDFRGKLAHSAAWDESIDHHGKRVAVIGTGSSSIQMVPNLAKGAEHLTVFMRNQFWISPQIPTDKQKIGTSNRQAIIGRHYYTEEEKQAFREDADFHLAYRRELEAKMGKKFQAFLRGSQDNVTFKQYFQQDMRRKLGPRREELANKVIPDWSPGCRRMTPGEGYLETLAQPHVSTVHDEIVKITPTGLVTASGQQVDVDIIACGTGFETSYVPHFTITGVNGAVIQEDWAEESNIYCSITGPRYPNYWVINGPRGNWGQGCALPSHEVQIEYVLQCINKMQRESIKSLEVKQKPTTDFNNHTDAWHAKYSVWNEKCRSWYKKNKTEGRVYVWGGSLLHHLKTLRTPRYEHYHITYKNEDDCWAFLGNGLTEQDVTGTVEALTPFMRNADTPWEL</sequence>
<comment type="similarity">
    <text evidence="2">Belongs to the FAD-binding monooxygenase family.</text>
</comment>
<dbReference type="GO" id="GO:0004499">
    <property type="term" value="F:N,N-dimethylaniline monooxygenase activity"/>
    <property type="evidence" value="ECO:0007669"/>
    <property type="project" value="InterPro"/>
</dbReference>
<evidence type="ECO:0008006" key="8">
    <source>
        <dbReference type="Google" id="ProtNLM"/>
    </source>
</evidence>
<evidence type="ECO:0000256" key="2">
    <source>
        <dbReference type="ARBA" id="ARBA00010139"/>
    </source>
</evidence>
<reference evidence="6" key="1">
    <citation type="submission" date="2022-10" db="EMBL/GenBank/DDBJ databases">
        <title>Culturing micro-colonial fungi from biological soil crusts in the Mojave desert and describing Neophaeococcomyces mojavensis, and introducing the new genera and species Taxawa tesnikishii.</title>
        <authorList>
            <person name="Kurbessoian T."/>
            <person name="Stajich J.E."/>
        </authorList>
    </citation>
    <scope>NUCLEOTIDE SEQUENCE</scope>
    <source>
        <strain evidence="6">TK_41</strain>
    </source>
</reference>
<evidence type="ECO:0000256" key="3">
    <source>
        <dbReference type="ARBA" id="ARBA00022630"/>
    </source>
</evidence>
<keyword evidence="3" id="KW-0285">Flavoprotein</keyword>